<sequence>MEKIALKLLGMINSQSQSGAYTLILGETEGKRRLPILINGFEAQAILFHIEQIKIPRPLTHDLFKNFADTFGITFREVIISKFAQGIFYGTLVCEDESGLKEIDSRTSDAIALAVRFNCPIFTYEAVLAAAGVSIEEEPDIDDLATGGIGSQPEGFDYEKFTVEELEEMMNEAIEKEDYERASQLRDIINRRKPGK</sequence>
<feature type="domain" description="BFN" evidence="2">
    <location>
        <begin position="3"/>
        <end position="135"/>
    </location>
</feature>
<evidence type="ECO:0008006" key="4">
    <source>
        <dbReference type="Google" id="ProtNLM"/>
    </source>
</evidence>
<dbReference type="PANTHER" id="PTHR15160">
    <property type="entry name" value="VON HIPPEL-LINDAU PROTEIN"/>
    <property type="match status" value="1"/>
</dbReference>
<name>A0A644U2I3_9ZZZZ</name>
<dbReference type="GO" id="GO:0004518">
    <property type="term" value="F:nuclease activity"/>
    <property type="evidence" value="ECO:0007669"/>
    <property type="project" value="InterPro"/>
</dbReference>
<protein>
    <recommendedName>
        <fullName evidence="4">BFN domain-containing protein</fullName>
    </recommendedName>
</protein>
<dbReference type="PROSITE" id="PS50151">
    <property type="entry name" value="UVR"/>
    <property type="match status" value="1"/>
</dbReference>
<dbReference type="PANTHER" id="PTHR15160:SF1">
    <property type="entry name" value="VON HIPPEL-LINDAU DISEASE TUMOR SUPPRESSOR"/>
    <property type="match status" value="1"/>
</dbReference>
<dbReference type="Gene3D" id="3.10.690.10">
    <property type="entry name" value="Bifunctional nuclease domain"/>
    <property type="match status" value="1"/>
</dbReference>
<dbReference type="InterPro" id="IPR001943">
    <property type="entry name" value="UVR_dom"/>
</dbReference>
<dbReference type="Pfam" id="PF02151">
    <property type="entry name" value="UVR"/>
    <property type="match status" value="1"/>
</dbReference>
<dbReference type="PROSITE" id="PS51658">
    <property type="entry name" value="BFN"/>
    <property type="match status" value="1"/>
</dbReference>
<evidence type="ECO:0000259" key="2">
    <source>
        <dbReference type="PROSITE" id="PS51658"/>
    </source>
</evidence>
<evidence type="ECO:0000313" key="3">
    <source>
        <dbReference type="EMBL" id="MPL73468.1"/>
    </source>
</evidence>
<reference evidence="3" key="1">
    <citation type="submission" date="2019-08" db="EMBL/GenBank/DDBJ databases">
        <authorList>
            <person name="Kucharzyk K."/>
            <person name="Murdoch R.W."/>
            <person name="Higgins S."/>
            <person name="Loffler F."/>
        </authorList>
    </citation>
    <scope>NUCLEOTIDE SEQUENCE</scope>
</reference>
<dbReference type="EMBL" id="VSSQ01000073">
    <property type="protein sequence ID" value="MPL73468.1"/>
    <property type="molecule type" value="Genomic_DNA"/>
</dbReference>
<comment type="caution">
    <text evidence="3">The sequence shown here is derived from an EMBL/GenBank/DDBJ whole genome shotgun (WGS) entry which is preliminary data.</text>
</comment>
<accession>A0A644U2I3</accession>
<dbReference type="AlphaFoldDB" id="A0A644U2I3"/>
<dbReference type="InterPro" id="IPR036104">
    <property type="entry name" value="BFN_sf"/>
</dbReference>
<feature type="domain" description="UVR" evidence="1">
    <location>
        <begin position="160"/>
        <end position="195"/>
    </location>
</feature>
<dbReference type="Pfam" id="PF02577">
    <property type="entry name" value="BFN_dom"/>
    <property type="match status" value="1"/>
</dbReference>
<organism evidence="3">
    <name type="scientific">bioreactor metagenome</name>
    <dbReference type="NCBI Taxonomy" id="1076179"/>
    <lineage>
        <taxon>unclassified sequences</taxon>
        <taxon>metagenomes</taxon>
        <taxon>ecological metagenomes</taxon>
    </lineage>
</organism>
<proteinExistence type="predicted"/>
<evidence type="ECO:0000259" key="1">
    <source>
        <dbReference type="PROSITE" id="PS50151"/>
    </source>
</evidence>
<dbReference type="InterPro" id="IPR003729">
    <property type="entry name" value="Bi_nuclease_dom"/>
</dbReference>
<dbReference type="SUPFAM" id="SSF103256">
    <property type="entry name" value="Hypothetical protein TM0160"/>
    <property type="match status" value="1"/>
</dbReference>
<gene>
    <name evidence="3" type="ORF">SDC9_19268</name>
</gene>